<dbReference type="SUPFAM" id="SSF103088">
    <property type="entry name" value="OmpA-like"/>
    <property type="match status" value="2"/>
</dbReference>
<dbReference type="Pfam" id="PF00691">
    <property type="entry name" value="OmpA"/>
    <property type="match status" value="2"/>
</dbReference>
<dbReference type="GO" id="GO:0009279">
    <property type="term" value="C:cell outer membrane"/>
    <property type="evidence" value="ECO:0007669"/>
    <property type="project" value="UniProtKB-SubCell"/>
</dbReference>
<dbReference type="Gene3D" id="3.30.1330.60">
    <property type="entry name" value="OmpA-like domain"/>
    <property type="match status" value="2"/>
</dbReference>
<dbReference type="PRINTS" id="PR01021">
    <property type="entry name" value="OMPADOMAIN"/>
</dbReference>
<comment type="caution">
    <text evidence="7">The sequence shown here is derived from an EMBL/GenBank/DDBJ whole genome shotgun (WGS) entry which is preliminary data.</text>
</comment>
<keyword evidence="8" id="KW-1185">Reference proteome</keyword>
<dbReference type="InterPro" id="IPR006665">
    <property type="entry name" value="OmpA-like"/>
</dbReference>
<feature type="domain" description="OmpA-like" evidence="6">
    <location>
        <begin position="383"/>
        <end position="496"/>
    </location>
</feature>
<evidence type="ECO:0000256" key="2">
    <source>
        <dbReference type="ARBA" id="ARBA00023136"/>
    </source>
</evidence>
<dbReference type="OrthoDB" id="9782229at2"/>
<keyword evidence="3" id="KW-0998">Cell outer membrane</keyword>
<organism evidence="7 8">
    <name type="scientific">Chitinophaga cymbidii</name>
    <dbReference type="NCBI Taxonomy" id="1096750"/>
    <lineage>
        <taxon>Bacteria</taxon>
        <taxon>Pseudomonadati</taxon>
        <taxon>Bacteroidota</taxon>
        <taxon>Chitinophagia</taxon>
        <taxon>Chitinophagales</taxon>
        <taxon>Chitinophagaceae</taxon>
        <taxon>Chitinophaga</taxon>
    </lineage>
</organism>
<dbReference type="Proteomes" id="UP000321436">
    <property type="component" value="Unassembled WGS sequence"/>
</dbReference>
<evidence type="ECO:0000256" key="5">
    <source>
        <dbReference type="SAM" id="SignalP"/>
    </source>
</evidence>
<reference evidence="7 8" key="1">
    <citation type="submission" date="2019-07" db="EMBL/GenBank/DDBJ databases">
        <title>Whole genome shotgun sequence of Chitinophaga cymbidii NBRC 109752.</title>
        <authorList>
            <person name="Hosoyama A."/>
            <person name="Uohara A."/>
            <person name="Ohji S."/>
            <person name="Ichikawa N."/>
        </authorList>
    </citation>
    <scope>NUCLEOTIDE SEQUENCE [LARGE SCALE GENOMIC DNA]</scope>
    <source>
        <strain evidence="7 8">NBRC 109752</strain>
    </source>
</reference>
<evidence type="ECO:0000256" key="4">
    <source>
        <dbReference type="PROSITE-ProRule" id="PRU00473"/>
    </source>
</evidence>
<dbReference type="PRINTS" id="PR01023">
    <property type="entry name" value="NAFLGMOTY"/>
</dbReference>
<dbReference type="InterPro" id="IPR036737">
    <property type="entry name" value="OmpA-like_sf"/>
</dbReference>
<gene>
    <name evidence="7" type="ORF">CCY01nite_12050</name>
</gene>
<feature type="domain" description="OmpA-like" evidence="6">
    <location>
        <begin position="253"/>
        <end position="370"/>
    </location>
</feature>
<name>A0A512RGX3_9BACT</name>
<dbReference type="EMBL" id="BKAU01000001">
    <property type="protein sequence ID" value="GEP94945.1"/>
    <property type="molecule type" value="Genomic_DNA"/>
</dbReference>
<comment type="subcellular location">
    <subcellularLocation>
        <location evidence="1">Cell outer membrane</location>
    </subcellularLocation>
</comment>
<dbReference type="PANTHER" id="PTHR30329:SF21">
    <property type="entry name" value="LIPOPROTEIN YIAD-RELATED"/>
    <property type="match status" value="1"/>
</dbReference>
<proteinExistence type="predicted"/>
<evidence type="ECO:0000313" key="7">
    <source>
        <dbReference type="EMBL" id="GEP94945.1"/>
    </source>
</evidence>
<sequence>MYLTYKHILLFTAIVMTHLFARSQNLVANPGFEDVNICVEFRAPCTPSAWESVAPETKKLEYLYHTYATGGNNLIRLTAASPFPVRNYAQTQLLCPLEKGRQYRVTLLAAAEEQDEQVVPEIDVRFDTGWTYRIQPVSLSGLQPTLRTGEKDVVKKIPGRKTFYLLQQDFTAKDTFTHVVLGCFRESRNRYDIGYLLIDSISIAPVGNAGPLCANAVNVRQKLYAQHYRHTLPDRYYHALQTQVAKKRAEQMDCFTITVKDETIFTAAGRAREPEAAARLDSVIRQYDGEMTMRIRITGHAYVDGTTRYNQVVSADKARRVAEVLVYKHGFSYDDIVHSGKGKLAPRHDPTTPEGREQNNFVDLEFCVPKLAIVPEATPPPPDTLVIPDVLFKFNSDELNTNLYGALDSLVAKIPRGENVRLQLLGHTDNVGADDYNLDLSHRRAKAVADYLRQKGLEQYIRHVSGAGESRPVATNDTPEGRKQNRRVEIIIYKSAD</sequence>
<accession>A0A512RGX3</accession>
<feature type="chain" id="PRO_5022006962" description="OmpA-like domain-containing protein" evidence="5">
    <location>
        <begin position="22"/>
        <end position="497"/>
    </location>
</feature>
<evidence type="ECO:0000256" key="1">
    <source>
        <dbReference type="ARBA" id="ARBA00004442"/>
    </source>
</evidence>
<dbReference type="Gene3D" id="2.60.120.260">
    <property type="entry name" value="Galactose-binding domain-like"/>
    <property type="match status" value="1"/>
</dbReference>
<evidence type="ECO:0000313" key="8">
    <source>
        <dbReference type="Proteomes" id="UP000321436"/>
    </source>
</evidence>
<evidence type="ECO:0000256" key="3">
    <source>
        <dbReference type="ARBA" id="ARBA00023237"/>
    </source>
</evidence>
<dbReference type="CDD" id="cd07185">
    <property type="entry name" value="OmpA_C-like"/>
    <property type="match status" value="1"/>
</dbReference>
<dbReference type="InterPro" id="IPR050330">
    <property type="entry name" value="Bact_OuterMem_StrucFunc"/>
</dbReference>
<dbReference type="AlphaFoldDB" id="A0A512RGX3"/>
<keyword evidence="5" id="KW-0732">Signal</keyword>
<dbReference type="PANTHER" id="PTHR30329">
    <property type="entry name" value="STATOR ELEMENT OF FLAGELLAR MOTOR COMPLEX"/>
    <property type="match status" value="1"/>
</dbReference>
<keyword evidence="2 4" id="KW-0472">Membrane</keyword>
<dbReference type="InterPro" id="IPR006664">
    <property type="entry name" value="OMP_bac"/>
</dbReference>
<dbReference type="PROSITE" id="PS51123">
    <property type="entry name" value="OMPA_2"/>
    <property type="match status" value="2"/>
</dbReference>
<feature type="signal peptide" evidence="5">
    <location>
        <begin position="1"/>
        <end position="21"/>
    </location>
</feature>
<evidence type="ECO:0000259" key="6">
    <source>
        <dbReference type="PROSITE" id="PS51123"/>
    </source>
</evidence>
<protein>
    <recommendedName>
        <fullName evidence="6">OmpA-like domain-containing protein</fullName>
    </recommendedName>
</protein>